<evidence type="ECO:0000256" key="6">
    <source>
        <dbReference type="ARBA" id="ARBA00022989"/>
    </source>
</evidence>
<reference evidence="9 10" key="1">
    <citation type="submission" date="2023-07" db="EMBL/GenBank/DDBJ databases">
        <title>Novel species of Thermanaerothrix with wide hydrolytic capabilities.</title>
        <authorList>
            <person name="Zayulina K.S."/>
            <person name="Podosokorskaya O.A."/>
            <person name="Elcheninov A.G."/>
        </authorList>
    </citation>
    <scope>NUCLEOTIDE SEQUENCE [LARGE SCALE GENOMIC DNA]</scope>
    <source>
        <strain evidence="9 10">4228-RoL</strain>
    </source>
</reference>
<name>A0ABU3NPP4_9CHLR</name>
<keyword evidence="6 8" id="KW-1133">Transmembrane helix</keyword>
<evidence type="ECO:0000313" key="9">
    <source>
        <dbReference type="EMBL" id="MDT8898811.1"/>
    </source>
</evidence>
<dbReference type="InterPro" id="IPR000522">
    <property type="entry name" value="ABC_transptr_permease_BtuC"/>
</dbReference>
<evidence type="ECO:0000256" key="4">
    <source>
        <dbReference type="ARBA" id="ARBA00022475"/>
    </source>
</evidence>
<feature type="transmembrane region" description="Helical" evidence="8">
    <location>
        <begin position="306"/>
        <end position="324"/>
    </location>
</feature>
<dbReference type="Pfam" id="PF01032">
    <property type="entry name" value="FecCD"/>
    <property type="match status" value="1"/>
</dbReference>
<keyword evidence="5 8" id="KW-0812">Transmembrane</keyword>
<dbReference type="CDD" id="cd06550">
    <property type="entry name" value="TM_ABC_iron-siderophores_like"/>
    <property type="match status" value="1"/>
</dbReference>
<keyword evidence="10" id="KW-1185">Reference proteome</keyword>
<comment type="subcellular location">
    <subcellularLocation>
        <location evidence="1">Cell membrane</location>
        <topology evidence="1">Multi-pass membrane protein</topology>
    </subcellularLocation>
</comment>
<evidence type="ECO:0000256" key="1">
    <source>
        <dbReference type="ARBA" id="ARBA00004651"/>
    </source>
</evidence>
<feature type="transmembrane region" description="Helical" evidence="8">
    <location>
        <begin position="237"/>
        <end position="263"/>
    </location>
</feature>
<keyword evidence="7 8" id="KW-0472">Membrane</keyword>
<comment type="similarity">
    <text evidence="2">Belongs to the binding-protein-dependent transport system permease family. FecCD subfamily.</text>
</comment>
<dbReference type="PANTHER" id="PTHR30472">
    <property type="entry name" value="FERRIC ENTEROBACTIN TRANSPORT SYSTEM PERMEASE PROTEIN"/>
    <property type="match status" value="1"/>
</dbReference>
<feature type="transmembrane region" description="Helical" evidence="8">
    <location>
        <begin position="148"/>
        <end position="168"/>
    </location>
</feature>
<accession>A0ABU3NPP4</accession>
<dbReference type="SUPFAM" id="SSF81345">
    <property type="entry name" value="ABC transporter involved in vitamin B12 uptake, BtuC"/>
    <property type="match status" value="1"/>
</dbReference>
<dbReference type="Proteomes" id="UP001254165">
    <property type="component" value="Unassembled WGS sequence"/>
</dbReference>
<evidence type="ECO:0000313" key="10">
    <source>
        <dbReference type="Proteomes" id="UP001254165"/>
    </source>
</evidence>
<evidence type="ECO:0000256" key="5">
    <source>
        <dbReference type="ARBA" id="ARBA00022692"/>
    </source>
</evidence>
<dbReference type="RefSeq" id="WP_315625475.1">
    <property type="nucleotide sequence ID" value="NZ_JAUHMF010000002.1"/>
</dbReference>
<evidence type="ECO:0000256" key="2">
    <source>
        <dbReference type="ARBA" id="ARBA00007935"/>
    </source>
</evidence>
<keyword evidence="3" id="KW-0813">Transport</keyword>
<feature type="transmembrane region" description="Helical" evidence="8">
    <location>
        <begin position="88"/>
        <end position="106"/>
    </location>
</feature>
<evidence type="ECO:0000256" key="7">
    <source>
        <dbReference type="ARBA" id="ARBA00023136"/>
    </source>
</evidence>
<feature type="transmembrane region" description="Helical" evidence="8">
    <location>
        <begin position="56"/>
        <end position="76"/>
    </location>
</feature>
<feature type="transmembrane region" description="Helical" evidence="8">
    <location>
        <begin position="275"/>
        <end position="300"/>
    </location>
</feature>
<keyword evidence="4" id="KW-1003">Cell membrane</keyword>
<evidence type="ECO:0000256" key="3">
    <source>
        <dbReference type="ARBA" id="ARBA00022448"/>
    </source>
</evidence>
<dbReference type="Gene3D" id="1.10.3470.10">
    <property type="entry name" value="ABC transporter involved in vitamin B12 uptake, BtuC"/>
    <property type="match status" value="1"/>
</dbReference>
<feature type="transmembrane region" description="Helical" evidence="8">
    <location>
        <begin position="113"/>
        <end position="136"/>
    </location>
</feature>
<proteinExistence type="inferred from homology"/>
<protein>
    <submittedName>
        <fullName evidence="9">Iron ABC transporter permease</fullName>
    </submittedName>
</protein>
<dbReference type="InterPro" id="IPR037294">
    <property type="entry name" value="ABC_BtuC-like"/>
</dbReference>
<sequence length="333" mass="34556">MKKTSSWIILILALGAALVLSVHIGAVSIPLGEIWRALFGQAANSAHHTILWEIRLPRTVLIALTGAALGGSGAAYQGLFRNPLADPYLIGVASGAGFGAVLAMSLRWPYSFWGLMAVPAAAFLAAMITVLVVMALARSGQALPTANLILAGVAVSSFASALTSFLMLRSTGELRRALAWLLGGAALGGWQAVGVMLPYLLLGLGGLMISGHALNVLQFGDEQAQQLGLNVPRVRMVILLAAALSTAAAVAFAGIIGFIGLIVPHVMRLLFGPDYRALIPHSILGGATALLLADVLARVLLAPQELPVGVITALAGAPFFLWLLRRSKTQGIG</sequence>
<feature type="transmembrane region" description="Helical" evidence="8">
    <location>
        <begin position="6"/>
        <end position="35"/>
    </location>
</feature>
<dbReference type="PANTHER" id="PTHR30472:SF25">
    <property type="entry name" value="ABC TRANSPORTER PERMEASE PROTEIN MJ0876-RELATED"/>
    <property type="match status" value="1"/>
</dbReference>
<organism evidence="9 10">
    <name type="scientific">Thermanaerothrix solaris</name>
    <dbReference type="NCBI Taxonomy" id="3058434"/>
    <lineage>
        <taxon>Bacteria</taxon>
        <taxon>Bacillati</taxon>
        <taxon>Chloroflexota</taxon>
        <taxon>Anaerolineae</taxon>
        <taxon>Anaerolineales</taxon>
        <taxon>Anaerolineaceae</taxon>
        <taxon>Thermanaerothrix</taxon>
    </lineage>
</organism>
<dbReference type="EMBL" id="JAUHMF010000002">
    <property type="protein sequence ID" value="MDT8898811.1"/>
    <property type="molecule type" value="Genomic_DNA"/>
</dbReference>
<evidence type="ECO:0000256" key="8">
    <source>
        <dbReference type="SAM" id="Phobius"/>
    </source>
</evidence>
<gene>
    <name evidence="9" type="ORF">QYE77_11115</name>
</gene>
<comment type="caution">
    <text evidence="9">The sequence shown here is derived from an EMBL/GenBank/DDBJ whole genome shotgun (WGS) entry which is preliminary data.</text>
</comment>